<sequence>MGVSTKQVSDDGGFDWTQSLQQSRAVDLQKPPPFIRRSHQQSELSKCPRCDSTNTKSCYYKNYNKSQPRHFCKACKRHWTKGGTLRNVPIGGGRKNKHKKGKLLHAEEESQANKGLIYPDGVGYKTPSTIGQPRERGGPKVSVGYGISPPIRKGRKIVYKKLHSKLGKKRKGAGGPDGVGWKTPSREMKEGRQMLQGTREQVDEGNLVGVGQREQMTKTFDEISNFLINIYTTHILYNASLEEFEKVHGYISSGGDDIDALDIGINGK</sequence>
<dbReference type="PANTHER" id="PTHR31992:SF97">
    <property type="entry name" value="DOF ZINC FINGER PROTEIN"/>
    <property type="match status" value="1"/>
</dbReference>
<evidence type="ECO:0000256" key="6">
    <source>
        <dbReference type="ARBA" id="ARBA00023163"/>
    </source>
</evidence>
<keyword evidence="2 8" id="KW-0863">Zinc-finger</keyword>
<keyword evidence="7 8" id="KW-0539">Nucleus</keyword>
<evidence type="ECO:0000256" key="5">
    <source>
        <dbReference type="ARBA" id="ARBA00023125"/>
    </source>
</evidence>
<evidence type="ECO:0000256" key="2">
    <source>
        <dbReference type="ARBA" id="ARBA00022771"/>
    </source>
</evidence>
<name>A0ABD1S0R1_9LAMI</name>
<organism evidence="12 13">
    <name type="scientific">Forsythia ovata</name>
    <dbReference type="NCBI Taxonomy" id="205694"/>
    <lineage>
        <taxon>Eukaryota</taxon>
        <taxon>Viridiplantae</taxon>
        <taxon>Streptophyta</taxon>
        <taxon>Embryophyta</taxon>
        <taxon>Tracheophyta</taxon>
        <taxon>Spermatophyta</taxon>
        <taxon>Magnoliopsida</taxon>
        <taxon>eudicotyledons</taxon>
        <taxon>Gunneridae</taxon>
        <taxon>Pentapetalae</taxon>
        <taxon>asterids</taxon>
        <taxon>lamiids</taxon>
        <taxon>Lamiales</taxon>
        <taxon>Oleaceae</taxon>
        <taxon>Forsythieae</taxon>
        <taxon>Forsythia</taxon>
    </lineage>
</organism>
<gene>
    <name evidence="12" type="ORF">Fot_38058</name>
</gene>
<keyword evidence="1 9" id="KW-0479">Metal-binding</keyword>
<dbReference type="InterPro" id="IPR045174">
    <property type="entry name" value="Dof"/>
</dbReference>
<dbReference type="Proteomes" id="UP001604277">
    <property type="component" value="Unassembled WGS sequence"/>
</dbReference>
<reference evidence="13" key="1">
    <citation type="submission" date="2024-07" db="EMBL/GenBank/DDBJ databases">
        <title>Two chromosome-level genome assemblies of Korean endemic species Abeliophyllum distichum and Forsythia ovata (Oleaceae).</title>
        <authorList>
            <person name="Jang H."/>
        </authorList>
    </citation>
    <scope>NUCLEOTIDE SEQUENCE [LARGE SCALE GENOMIC DNA]</scope>
</reference>
<keyword evidence="3 9" id="KW-0862">Zinc</keyword>
<feature type="region of interest" description="Disordered" evidence="10">
    <location>
        <begin position="1"/>
        <end position="51"/>
    </location>
</feature>
<dbReference type="GO" id="GO:0005634">
    <property type="term" value="C:nucleus"/>
    <property type="evidence" value="ECO:0007669"/>
    <property type="project" value="UniProtKB-SubCell"/>
</dbReference>
<comment type="subcellular location">
    <subcellularLocation>
        <location evidence="8 9">Nucleus</location>
    </subcellularLocation>
</comment>
<dbReference type="AlphaFoldDB" id="A0ABD1S0R1"/>
<evidence type="ECO:0000313" key="13">
    <source>
        <dbReference type="Proteomes" id="UP001604277"/>
    </source>
</evidence>
<feature type="domain" description="Dof-type" evidence="11">
    <location>
        <begin position="45"/>
        <end position="99"/>
    </location>
</feature>
<evidence type="ECO:0000256" key="10">
    <source>
        <dbReference type="SAM" id="MobiDB-lite"/>
    </source>
</evidence>
<evidence type="ECO:0000256" key="4">
    <source>
        <dbReference type="ARBA" id="ARBA00023015"/>
    </source>
</evidence>
<evidence type="ECO:0000259" key="11">
    <source>
        <dbReference type="PROSITE" id="PS50884"/>
    </source>
</evidence>
<dbReference type="GO" id="GO:0003677">
    <property type="term" value="F:DNA binding"/>
    <property type="evidence" value="ECO:0007669"/>
    <property type="project" value="UniProtKB-UniRule"/>
</dbReference>
<evidence type="ECO:0000256" key="3">
    <source>
        <dbReference type="ARBA" id="ARBA00022833"/>
    </source>
</evidence>
<keyword evidence="6 9" id="KW-0804">Transcription</keyword>
<keyword evidence="5 8" id="KW-0238">DNA-binding</keyword>
<evidence type="ECO:0000256" key="8">
    <source>
        <dbReference type="PROSITE-ProRule" id="PRU00071"/>
    </source>
</evidence>
<accession>A0ABD1S0R1</accession>
<keyword evidence="4 9" id="KW-0805">Transcription regulation</keyword>
<dbReference type="PROSITE" id="PS50884">
    <property type="entry name" value="ZF_DOF_2"/>
    <property type="match status" value="1"/>
</dbReference>
<keyword evidence="13" id="KW-1185">Reference proteome</keyword>
<dbReference type="GO" id="GO:0008270">
    <property type="term" value="F:zinc ion binding"/>
    <property type="evidence" value="ECO:0007669"/>
    <property type="project" value="UniProtKB-KW"/>
</dbReference>
<dbReference type="PROSITE" id="PS01361">
    <property type="entry name" value="ZF_DOF_1"/>
    <property type="match status" value="1"/>
</dbReference>
<dbReference type="PANTHER" id="PTHR31992">
    <property type="entry name" value="DOF ZINC FINGER PROTEIN DOF1.4-RELATED"/>
    <property type="match status" value="1"/>
</dbReference>
<protein>
    <recommendedName>
        <fullName evidence="9">Dof zinc finger protein</fullName>
    </recommendedName>
</protein>
<evidence type="ECO:0000313" key="12">
    <source>
        <dbReference type="EMBL" id="KAL2494301.1"/>
    </source>
</evidence>
<dbReference type="Pfam" id="PF02701">
    <property type="entry name" value="Zn_ribbon_Dof"/>
    <property type="match status" value="1"/>
</dbReference>
<evidence type="ECO:0000256" key="9">
    <source>
        <dbReference type="RuleBase" id="RU369094"/>
    </source>
</evidence>
<dbReference type="GO" id="GO:0003700">
    <property type="term" value="F:DNA-binding transcription factor activity"/>
    <property type="evidence" value="ECO:0007669"/>
    <property type="project" value="UniProtKB-UniRule"/>
</dbReference>
<evidence type="ECO:0000256" key="1">
    <source>
        <dbReference type="ARBA" id="ARBA00022723"/>
    </source>
</evidence>
<dbReference type="InterPro" id="IPR003851">
    <property type="entry name" value="Znf_Dof"/>
</dbReference>
<comment type="caution">
    <text evidence="12">The sequence shown here is derived from an EMBL/GenBank/DDBJ whole genome shotgun (WGS) entry which is preliminary data.</text>
</comment>
<comment type="function">
    <text evidence="9">Transcription factor that binds specifically to a 5'-AA[AG]G-3' consensus core sequence.</text>
</comment>
<evidence type="ECO:0000256" key="7">
    <source>
        <dbReference type="ARBA" id="ARBA00023242"/>
    </source>
</evidence>
<feature type="region of interest" description="Disordered" evidence="10">
    <location>
        <begin position="165"/>
        <end position="188"/>
    </location>
</feature>
<dbReference type="EMBL" id="JBFOLJ010000011">
    <property type="protein sequence ID" value="KAL2494301.1"/>
    <property type="molecule type" value="Genomic_DNA"/>
</dbReference>
<proteinExistence type="predicted"/>